<evidence type="ECO:0000313" key="3">
    <source>
        <dbReference type="Proteomes" id="UP000185557"/>
    </source>
</evidence>
<dbReference type="InterPro" id="IPR018490">
    <property type="entry name" value="cNMP-bd_dom_sf"/>
</dbReference>
<evidence type="ECO:0000313" key="2">
    <source>
        <dbReference type="EMBL" id="OKH45168.1"/>
    </source>
</evidence>
<dbReference type="Proteomes" id="UP000185557">
    <property type="component" value="Unassembled WGS sequence"/>
</dbReference>
<dbReference type="STRING" id="549789.NIES30_20545"/>
<dbReference type="InterPro" id="IPR000595">
    <property type="entry name" value="cNMP-bd_dom"/>
</dbReference>
<keyword evidence="3" id="KW-1185">Reference proteome</keyword>
<dbReference type="PROSITE" id="PS50042">
    <property type="entry name" value="CNMP_BINDING_3"/>
    <property type="match status" value="1"/>
</dbReference>
<protein>
    <submittedName>
        <fullName evidence="2">Cyclic nucleotide-binding protein</fullName>
    </submittedName>
</protein>
<dbReference type="EMBL" id="MRCG01000018">
    <property type="protein sequence ID" value="OKH45168.1"/>
    <property type="molecule type" value="Genomic_DNA"/>
</dbReference>
<dbReference type="AlphaFoldDB" id="A0A1U7J0N3"/>
<comment type="caution">
    <text evidence="2">The sequence shown here is derived from an EMBL/GenBank/DDBJ whole genome shotgun (WGS) entry which is preliminary data.</text>
</comment>
<dbReference type="Pfam" id="PF00027">
    <property type="entry name" value="cNMP_binding"/>
    <property type="match status" value="1"/>
</dbReference>
<gene>
    <name evidence="2" type="ORF">NIES30_20545</name>
</gene>
<dbReference type="OrthoDB" id="517085at2"/>
<dbReference type="PRINTS" id="PR00103">
    <property type="entry name" value="CAMPKINASE"/>
</dbReference>
<dbReference type="InterPro" id="IPR014710">
    <property type="entry name" value="RmlC-like_jellyroll"/>
</dbReference>
<sequence length="127" mass="13675">MLKPIQVVELLMTTPSHQDFGAGDTIFEVGALGNCMYGIIQGEVDLWVSGRVFETISAGDVFGEGALVQIPHVRASTAVAKTDCRLALVDEAHFKFLVQETPLFALEVIRSLSSRLRAAKAAVRSDG</sequence>
<reference evidence="2 3" key="1">
    <citation type="submission" date="2016-11" db="EMBL/GenBank/DDBJ databases">
        <title>Draft Genome Sequences of Nine Cyanobacterial Strains from Diverse Habitats.</title>
        <authorList>
            <person name="Zhu T."/>
            <person name="Hou S."/>
            <person name="Lu X."/>
            <person name="Hess W.R."/>
        </authorList>
    </citation>
    <scope>NUCLEOTIDE SEQUENCE [LARGE SCALE GENOMIC DNA]</scope>
    <source>
        <strain evidence="2 3">NIES-30</strain>
    </source>
</reference>
<evidence type="ECO:0000259" key="1">
    <source>
        <dbReference type="PROSITE" id="PS50042"/>
    </source>
</evidence>
<accession>A0A1U7J0N3</accession>
<dbReference type="CDD" id="cd00038">
    <property type="entry name" value="CAP_ED"/>
    <property type="match status" value="1"/>
</dbReference>
<organism evidence="2 3">
    <name type="scientific">Phormidium tenue NIES-30</name>
    <dbReference type="NCBI Taxonomy" id="549789"/>
    <lineage>
        <taxon>Bacteria</taxon>
        <taxon>Bacillati</taxon>
        <taxon>Cyanobacteriota</taxon>
        <taxon>Cyanophyceae</taxon>
        <taxon>Oscillatoriophycideae</taxon>
        <taxon>Oscillatoriales</taxon>
        <taxon>Oscillatoriaceae</taxon>
        <taxon>Phormidium</taxon>
    </lineage>
</organism>
<dbReference type="SMART" id="SM00100">
    <property type="entry name" value="cNMP"/>
    <property type="match status" value="1"/>
</dbReference>
<dbReference type="RefSeq" id="WP_073610319.1">
    <property type="nucleotide sequence ID" value="NZ_MRCG01000018.1"/>
</dbReference>
<feature type="domain" description="Cyclic nucleotide-binding" evidence="1">
    <location>
        <begin position="20"/>
        <end position="115"/>
    </location>
</feature>
<name>A0A1U7J0N3_9CYAN</name>
<dbReference type="Gene3D" id="2.60.120.10">
    <property type="entry name" value="Jelly Rolls"/>
    <property type="match status" value="1"/>
</dbReference>
<proteinExistence type="predicted"/>
<dbReference type="SUPFAM" id="SSF51206">
    <property type="entry name" value="cAMP-binding domain-like"/>
    <property type="match status" value="1"/>
</dbReference>